<evidence type="ECO:0000313" key="2">
    <source>
        <dbReference type="Proteomes" id="UP000003246"/>
    </source>
</evidence>
<accession>E5WUE2</accession>
<reference evidence="1 2" key="1">
    <citation type="submission" date="2010-10" db="EMBL/GenBank/DDBJ databases">
        <title>The Genome Sequence of Bacteroides eggerthii strain 1_2_48FAA.</title>
        <authorList>
            <consortium name="The Broad Institute Genome Sequencing Platform"/>
            <person name="Ward D."/>
            <person name="Earl A."/>
            <person name="Feldgarden M."/>
            <person name="Young S.K."/>
            <person name="Gargeya S."/>
            <person name="Zeng Q."/>
            <person name="Alvarado L."/>
            <person name="Berlin A."/>
            <person name="Bochicchio J."/>
            <person name="Chapman S.B."/>
            <person name="Chen Z."/>
            <person name="Freedman E."/>
            <person name="Gellesch M."/>
            <person name="Goldberg J."/>
            <person name="Griggs A."/>
            <person name="Gujja S."/>
            <person name="Heilman E."/>
            <person name="Heiman D."/>
            <person name="Howarth C."/>
            <person name="Mehta T."/>
            <person name="Neiman D."/>
            <person name="Pearson M."/>
            <person name="Roberts A."/>
            <person name="Saif S."/>
            <person name="Shea T."/>
            <person name="Shenoy N."/>
            <person name="Sisk P."/>
            <person name="Stolte C."/>
            <person name="Sykes S."/>
            <person name="White J."/>
            <person name="Yandava C."/>
            <person name="Allen-Vercoe E."/>
            <person name="Ambrose C."/>
            <person name="Strauss J."/>
            <person name="Daigneault M."/>
            <person name="Haas B."/>
            <person name="Nusbaum C."/>
            <person name="Birren B."/>
        </authorList>
    </citation>
    <scope>NUCLEOTIDE SEQUENCE [LARGE SCALE GENOMIC DNA]</scope>
    <source>
        <strain evidence="1 2">1_2_48FAA</strain>
    </source>
</reference>
<proteinExistence type="predicted"/>
<name>E5WUE2_9BACE</name>
<dbReference type="EMBL" id="ACWG01000003">
    <property type="protein sequence ID" value="EFV31516.1"/>
    <property type="molecule type" value="Genomic_DNA"/>
</dbReference>
<dbReference type="AlphaFoldDB" id="E5WUE2"/>
<dbReference type="Proteomes" id="UP000003246">
    <property type="component" value="Unassembled WGS sequence"/>
</dbReference>
<gene>
    <name evidence="1" type="ORF">HMPREF1016_00256</name>
</gene>
<dbReference type="HOGENOM" id="CLU_2931510_0_0_10"/>
<comment type="caution">
    <text evidence="1">The sequence shown here is derived from an EMBL/GenBank/DDBJ whole genome shotgun (WGS) entry which is preliminary data.</text>
</comment>
<evidence type="ECO:0000313" key="1">
    <source>
        <dbReference type="EMBL" id="EFV31516.1"/>
    </source>
</evidence>
<sequence length="60" mass="6944">MHFPPGKSTAVQANAPYNNIGERFLLIFQKKTLFFLAQYKCFVDICDKQTIPVTYKVTEE</sequence>
<protein>
    <submittedName>
        <fullName evidence="1">Uncharacterized protein</fullName>
    </submittedName>
</protein>
<organism evidence="1 2">
    <name type="scientific">Bacteroides eggerthii 1_2_48FAA</name>
    <dbReference type="NCBI Taxonomy" id="665953"/>
    <lineage>
        <taxon>Bacteria</taxon>
        <taxon>Pseudomonadati</taxon>
        <taxon>Bacteroidota</taxon>
        <taxon>Bacteroidia</taxon>
        <taxon>Bacteroidales</taxon>
        <taxon>Bacteroidaceae</taxon>
        <taxon>Bacteroides</taxon>
    </lineage>
</organism>